<feature type="transmembrane region" description="Helical" evidence="5">
    <location>
        <begin position="108"/>
        <end position="128"/>
    </location>
</feature>
<dbReference type="AlphaFoldDB" id="A0A238WKP3"/>
<evidence type="ECO:0000256" key="1">
    <source>
        <dbReference type="ARBA" id="ARBA00004651"/>
    </source>
</evidence>
<evidence type="ECO:0000313" key="8">
    <source>
        <dbReference type="Proteomes" id="UP000198403"/>
    </source>
</evidence>
<dbReference type="GO" id="GO:0022857">
    <property type="term" value="F:transmembrane transporter activity"/>
    <property type="evidence" value="ECO:0007669"/>
    <property type="project" value="InterPro"/>
</dbReference>
<dbReference type="InterPro" id="IPR036259">
    <property type="entry name" value="MFS_trans_sf"/>
</dbReference>
<feature type="transmembrane region" description="Helical" evidence="5">
    <location>
        <begin position="418"/>
        <end position="440"/>
    </location>
</feature>
<feature type="domain" description="Major facilitator superfamily (MFS) profile" evidence="6">
    <location>
        <begin position="18"/>
        <end position="478"/>
    </location>
</feature>
<dbReference type="PANTHER" id="PTHR42718">
    <property type="entry name" value="MAJOR FACILITATOR SUPERFAMILY MULTIDRUG TRANSPORTER MFSC"/>
    <property type="match status" value="1"/>
</dbReference>
<feature type="transmembrane region" description="Helical" evidence="5">
    <location>
        <begin position="375"/>
        <end position="397"/>
    </location>
</feature>
<feature type="transmembrane region" description="Helical" evidence="5">
    <location>
        <begin position="149"/>
        <end position="170"/>
    </location>
</feature>
<feature type="transmembrane region" description="Helical" evidence="5">
    <location>
        <begin position="350"/>
        <end position="369"/>
    </location>
</feature>
<evidence type="ECO:0000256" key="4">
    <source>
        <dbReference type="ARBA" id="ARBA00023136"/>
    </source>
</evidence>
<comment type="subcellular location">
    <subcellularLocation>
        <location evidence="1">Cell membrane</location>
        <topology evidence="1">Multi-pass membrane protein</topology>
    </subcellularLocation>
</comment>
<feature type="transmembrane region" description="Helical" evidence="5">
    <location>
        <begin position="239"/>
        <end position="256"/>
    </location>
</feature>
<dbReference type="Gene3D" id="1.20.1720.10">
    <property type="entry name" value="Multidrug resistance protein D"/>
    <property type="match status" value="1"/>
</dbReference>
<sequence>MTGTARATGRIAGIGGGLVGYLVFVEFTSGVLQGYYIPLLSDVARHLGFHDADVNWLEAAQLMLSAIAVPVLAKLGDLHGHRRMLLVSAAVTAAATVVLAVAPNFAVFLVAWALQGVYAAWLPLQVALTHHRSRRLVDPAAQTRRATGLIVAALQLGAIVGALGGGQIGSAFAGQFWLVLLAPGILVVGVCVVVQLRVPESEDREAGAVDATGAALLSVVLLVITGGLTFVRVNGTGELWPWLVTALGLLLVVPFVRYELSRPDPLVDFRVLRSPSMWPVQLTAGLFGVSVLGAQGPLSTFARTDPEVYGYGLGLTTSMVSIVIGGYVISMLLGAGQFSWISARTSPRTTLIGAAVLTGTGYLLLVPFHGSLPQVLASMVVAGLGSGALVAALPAAAAAAAPAGRTGVATGLTNTTKVLGGSFASATFAVALASGAPVLVDGSEGTAGSLSGYVTVWVVCGVTALAAAVALVFVPRLAFSDDPEAADLRSVAPATGPAREEDA</sequence>
<dbReference type="Pfam" id="PF07690">
    <property type="entry name" value="MFS_1"/>
    <property type="match status" value="1"/>
</dbReference>
<feature type="transmembrane region" description="Helical" evidence="5">
    <location>
        <begin position="85"/>
        <end position="102"/>
    </location>
</feature>
<feature type="transmembrane region" description="Helical" evidence="5">
    <location>
        <begin position="176"/>
        <end position="196"/>
    </location>
</feature>
<dbReference type="PROSITE" id="PS50850">
    <property type="entry name" value="MFS"/>
    <property type="match status" value="1"/>
</dbReference>
<evidence type="ECO:0000259" key="6">
    <source>
        <dbReference type="PROSITE" id="PS50850"/>
    </source>
</evidence>
<feature type="transmembrane region" description="Helical" evidence="5">
    <location>
        <begin position="56"/>
        <end position="73"/>
    </location>
</feature>
<reference evidence="7 8" key="1">
    <citation type="submission" date="2017-06" db="EMBL/GenBank/DDBJ databases">
        <authorList>
            <person name="Kim H.J."/>
            <person name="Triplett B.A."/>
        </authorList>
    </citation>
    <scope>NUCLEOTIDE SEQUENCE [LARGE SCALE GENOMIC DNA]</scope>
    <source>
        <strain evidence="7 8">DSM 44272</strain>
    </source>
</reference>
<evidence type="ECO:0000256" key="3">
    <source>
        <dbReference type="ARBA" id="ARBA00022989"/>
    </source>
</evidence>
<keyword evidence="3 5" id="KW-1133">Transmembrane helix</keyword>
<dbReference type="InterPro" id="IPR011701">
    <property type="entry name" value="MFS"/>
</dbReference>
<evidence type="ECO:0000256" key="5">
    <source>
        <dbReference type="SAM" id="Phobius"/>
    </source>
</evidence>
<feature type="transmembrane region" description="Helical" evidence="5">
    <location>
        <begin position="452"/>
        <end position="474"/>
    </location>
</feature>
<evidence type="ECO:0000256" key="2">
    <source>
        <dbReference type="ARBA" id="ARBA00022692"/>
    </source>
</evidence>
<keyword evidence="2 5" id="KW-0812">Transmembrane</keyword>
<dbReference type="SUPFAM" id="SSF103473">
    <property type="entry name" value="MFS general substrate transporter"/>
    <property type="match status" value="1"/>
</dbReference>
<keyword evidence="8" id="KW-1185">Reference proteome</keyword>
<dbReference type="GO" id="GO:0005886">
    <property type="term" value="C:plasma membrane"/>
    <property type="evidence" value="ECO:0007669"/>
    <property type="project" value="UniProtKB-SubCell"/>
</dbReference>
<dbReference type="PANTHER" id="PTHR42718:SF39">
    <property type="entry name" value="ACTINORHODIN TRANSPORTER-RELATED"/>
    <property type="match status" value="1"/>
</dbReference>
<gene>
    <name evidence="7" type="ORF">SAMN06272737_108130</name>
</gene>
<dbReference type="OrthoDB" id="4484751at2"/>
<dbReference type="EMBL" id="FZNO01000008">
    <property type="protein sequence ID" value="SNR47132.1"/>
    <property type="molecule type" value="Genomic_DNA"/>
</dbReference>
<accession>A0A238WKP3</accession>
<keyword evidence="4 5" id="KW-0472">Membrane</keyword>
<dbReference type="Proteomes" id="UP000198403">
    <property type="component" value="Unassembled WGS sequence"/>
</dbReference>
<name>A0A238WKP3_9ACTN</name>
<feature type="transmembrane region" description="Helical" evidence="5">
    <location>
        <begin position="308"/>
        <end position="329"/>
    </location>
</feature>
<protein>
    <submittedName>
        <fullName evidence="7">Major Facilitator Superfamily protein</fullName>
    </submittedName>
</protein>
<evidence type="ECO:0000313" key="7">
    <source>
        <dbReference type="EMBL" id="SNR47132.1"/>
    </source>
</evidence>
<feature type="transmembrane region" description="Helical" evidence="5">
    <location>
        <begin position="277"/>
        <end position="296"/>
    </location>
</feature>
<dbReference type="InterPro" id="IPR020846">
    <property type="entry name" value="MFS_dom"/>
</dbReference>
<dbReference type="Gene3D" id="1.20.1250.20">
    <property type="entry name" value="MFS general substrate transporter like domains"/>
    <property type="match status" value="1"/>
</dbReference>
<organism evidence="7 8">
    <name type="scientific">Blastococcus mobilis</name>
    <dbReference type="NCBI Taxonomy" id="1938746"/>
    <lineage>
        <taxon>Bacteria</taxon>
        <taxon>Bacillati</taxon>
        <taxon>Actinomycetota</taxon>
        <taxon>Actinomycetes</taxon>
        <taxon>Geodermatophilales</taxon>
        <taxon>Geodermatophilaceae</taxon>
        <taxon>Blastococcus</taxon>
    </lineage>
</organism>
<feature type="transmembrane region" description="Helical" evidence="5">
    <location>
        <begin position="208"/>
        <end position="233"/>
    </location>
</feature>
<proteinExistence type="predicted"/>
<feature type="transmembrane region" description="Helical" evidence="5">
    <location>
        <begin position="12"/>
        <end position="36"/>
    </location>
</feature>